<dbReference type="SUPFAM" id="SSF55298">
    <property type="entry name" value="YjgF-like"/>
    <property type="match status" value="1"/>
</dbReference>
<sequence length="200" mass="21538">MTHRHGMRHSYFGPQCPQGQNKVPGINPSNASPLIILPNSSITEMSTESVPVGTSTVPGQTNKRYYSTSSPFETQIGYYRAVRHGRQIFVSGTTAVDPKSPPSSPQIFFPGDARQQTRVALTECINAVKALGGKGAESVVRVKMFVSRHEDCPAVGEGFKEILARDGAGIGTTATMIVVNGFIDENMLVEVEVDAIVEDN</sequence>
<comment type="caution">
    <text evidence="1">The sequence shown here is derived from an EMBL/GenBank/DDBJ whole genome shotgun (WGS) entry which is preliminary data.</text>
</comment>
<evidence type="ECO:0000313" key="2">
    <source>
        <dbReference type="Proteomes" id="UP000266188"/>
    </source>
</evidence>
<accession>A0A3A2ZTS8</accession>
<dbReference type="Pfam" id="PF01042">
    <property type="entry name" value="Ribonuc_L-PSP"/>
    <property type="match status" value="1"/>
</dbReference>
<dbReference type="EMBL" id="MVGC01000068">
    <property type="protein sequence ID" value="RJE24797.1"/>
    <property type="molecule type" value="Genomic_DNA"/>
</dbReference>
<dbReference type="PANTHER" id="PTHR43857">
    <property type="entry name" value="BLR7761 PROTEIN"/>
    <property type="match status" value="1"/>
</dbReference>
<dbReference type="Proteomes" id="UP000266188">
    <property type="component" value="Unassembled WGS sequence"/>
</dbReference>
<gene>
    <name evidence="1" type="ORF">PHISCL_02878</name>
</gene>
<keyword evidence="2" id="KW-1185">Reference proteome</keyword>
<dbReference type="OrthoDB" id="686384at2759"/>
<protein>
    <submittedName>
        <fullName evidence="1">YjgH family</fullName>
    </submittedName>
</protein>
<dbReference type="InterPro" id="IPR006175">
    <property type="entry name" value="YjgF/YER057c/UK114"/>
</dbReference>
<proteinExistence type="predicted"/>
<dbReference type="PANTHER" id="PTHR43857:SF1">
    <property type="entry name" value="YJGH FAMILY PROTEIN"/>
    <property type="match status" value="1"/>
</dbReference>
<dbReference type="InterPro" id="IPR035959">
    <property type="entry name" value="RutC-like_sf"/>
</dbReference>
<dbReference type="STRING" id="2070753.A0A3A2ZTS8"/>
<evidence type="ECO:0000313" key="1">
    <source>
        <dbReference type="EMBL" id="RJE24797.1"/>
    </source>
</evidence>
<reference evidence="2" key="1">
    <citation type="submission" date="2017-02" db="EMBL/GenBank/DDBJ databases">
        <authorList>
            <person name="Tafer H."/>
            <person name="Lopandic K."/>
        </authorList>
    </citation>
    <scope>NUCLEOTIDE SEQUENCE [LARGE SCALE GENOMIC DNA]</scope>
    <source>
        <strain evidence="2">CBS 366.77</strain>
    </source>
</reference>
<dbReference type="Gene3D" id="3.30.1330.40">
    <property type="entry name" value="RutC-like"/>
    <property type="match status" value="1"/>
</dbReference>
<dbReference type="AlphaFoldDB" id="A0A3A2ZTS8"/>
<name>A0A3A2ZTS8_9EURO</name>
<organism evidence="1 2">
    <name type="scientific">Aspergillus sclerotialis</name>
    <dbReference type="NCBI Taxonomy" id="2070753"/>
    <lineage>
        <taxon>Eukaryota</taxon>
        <taxon>Fungi</taxon>
        <taxon>Dikarya</taxon>
        <taxon>Ascomycota</taxon>
        <taxon>Pezizomycotina</taxon>
        <taxon>Eurotiomycetes</taxon>
        <taxon>Eurotiomycetidae</taxon>
        <taxon>Eurotiales</taxon>
        <taxon>Aspergillaceae</taxon>
        <taxon>Aspergillus</taxon>
        <taxon>Aspergillus subgen. Polypaecilum</taxon>
    </lineage>
</organism>